<evidence type="ECO:0000313" key="3">
    <source>
        <dbReference type="Proteomes" id="UP001459204"/>
    </source>
</evidence>
<dbReference type="Gene3D" id="3.40.1730.10">
    <property type="entry name" value="pa0076 domain"/>
    <property type="match status" value="1"/>
</dbReference>
<organism evidence="2 3">
    <name type="scientific">Pseudoxanthomonas putridarboris</name>
    <dbReference type="NCBI Taxonomy" id="752605"/>
    <lineage>
        <taxon>Bacteria</taxon>
        <taxon>Pseudomonadati</taxon>
        <taxon>Pseudomonadota</taxon>
        <taxon>Gammaproteobacteria</taxon>
        <taxon>Lysobacterales</taxon>
        <taxon>Lysobacteraceae</taxon>
        <taxon>Pseudoxanthomonas</taxon>
    </lineage>
</organism>
<reference evidence="2 3" key="1">
    <citation type="submission" date="2024-04" db="EMBL/GenBank/DDBJ databases">
        <title>Draft genome sequence of Pseudoxanthomonas putridarboris WD12.</title>
        <authorList>
            <person name="Oh J."/>
        </authorList>
    </citation>
    <scope>NUCLEOTIDE SEQUENCE [LARGE SCALE GENOMIC DNA]</scope>
    <source>
        <strain evidence="2 3">WD12</strain>
    </source>
</reference>
<dbReference type="EMBL" id="JBBWWT010000008">
    <property type="protein sequence ID" value="MEL1265708.1"/>
    <property type="molecule type" value="Genomic_DNA"/>
</dbReference>
<sequence>MNVRFLPQVGCFGKLPGVGDFVQRRLPAAFLDAWDPGFQQALAASRRWLGERWPAAYHGSAAWRFVLPAQVCGDRAWAGVTGAATDRVGRCFPMVIAAPFADGDAEVARILENDAWFGALEVIHRQAQAAPLIDARAFDAALARLPGPLARFPERLPTSEVVAASDRAGSVDGDRLHGLPSLAANVSERRCLWWTQGNADRPADRFATHGLPDPDTYLRMLGTARDPVADPGDDAPFVLSDPA</sequence>
<name>A0ABU9J377_9GAMM</name>
<keyword evidence="3" id="KW-1185">Reference proteome</keyword>
<evidence type="ECO:0000313" key="2">
    <source>
        <dbReference type="EMBL" id="MEL1265708.1"/>
    </source>
</evidence>
<dbReference type="InterPro" id="IPR017748">
    <property type="entry name" value="TagF"/>
</dbReference>
<dbReference type="InterPro" id="IPR038225">
    <property type="entry name" value="TagF_sf"/>
</dbReference>
<comment type="caution">
    <text evidence="2">The sequence shown here is derived from an EMBL/GenBank/DDBJ whole genome shotgun (WGS) entry which is preliminary data.</text>
</comment>
<dbReference type="PIRSF" id="PIRSF029287">
    <property type="entry name" value="UCP029287"/>
    <property type="match status" value="1"/>
</dbReference>
<dbReference type="Pfam" id="PF09867">
    <property type="entry name" value="TagF_N"/>
    <property type="match status" value="1"/>
</dbReference>
<feature type="region of interest" description="Disordered" evidence="1">
    <location>
        <begin position="224"/>
        <end position="243"/>
    </location>
</feature>
<proteinExistence type="predicted"/>
<accession>A0ABU9J377</accession>
<dbReference type="NCBIfam" id="TIGR03373">
    <property type="entry name" value="VI_minor_4"/>
    <property type="match status" value="1"/>
</dbReference>
<protein>
    <submittedName>
        <fullName evidence="2">Type VI secretion system-associated protein TagF</fullName>
    </submittedName>
</protein>
<dbReference type="RefSeq" id="WP_341726882.1">
    <property type="nucleotide sequence ID" value="NZ_JBBWWT010000008.1"/>
</dbReference>
<evidence type="ECO:0000256" key="1">
    <source>
        <dbReference type="SAM" id="MobiDB-lite"/>
    </source>
</evidence>
<dbReference type="Proteomes" id="UP001459204">
    <property type="component" value="Unassembled WGS sequence"/>
</dbReference>
<gene>
    <name evidence="2" type="primary">tagF</name>
    <name evidence="2" type="ORF">AAD027_15240</name>
</gene>